<keyword evidence="7" id="KW-1185">Reference proteome</keyword>
<evidence type="ECO:0000256" key="5">
    <source>
        <dbReference type="PIRNR" id="PIRNR005096"/>
    </source>
</evidence>
<dbReference type="InterPro" id="IPR011013">
    <property type="entry name" value="Gal_mutarotase_sf_dom"/>
</dbReference>
<evidence type="ECO:0000256" key="4">
    <source>
        <dbReference type="ARBA" id="ARBA00023277"/>
    </source>
</evidence>
<dbReference type="PIRSF" id="PIRSF005096">
    <property type="entry name" value="GALM"/>
    <property type="match status" value="1"/>
</dbReference>
<organism evidence="6 7">
    <name type="scientific">Alteromonas oceani</name>
    <dbReference type="NCBI Taxonomy" id="2071609"/>
    <lineage>
        <taxon>Bacteria</taxon>
        <taxon>Pseudomonadati</taxon>
        <taxon>Pseudomonadota</taxon>
        <taxon>Gammaproteobacteria</taxon>
        <taxon>Alteromonadales</taxon>
        <taxon>Alteromonadaceae</taxon>
        <taxon>Alteromonas/Salinimonas group</taxon>
        <taxon>Alteromonas</taxon>
    </lineage>
</organism>
<dbReference type="Gene3D" id="2.70.98.10">
    <property type="match status" value="1"/>
</dbReference>
<dbReference type="InterPro" id="IPR015443">
    <property type="entry name" value="Aldose_1-epimerase"/>
</dbReference>
<evidence type="ECO:0000256" key="3">
    <source>
        <dbReference type="ARBA" id="ARBA00023235"/>
    </source>
</evidence>
<comment type="catalytic activity">
    <reaction evidence="5">
        <text>alpha-D-glucose = beta-D-glucose</text>
        <dbReference type="Rhea" id="RHEA:10264"/>
        <dbReference type="ChEBI" id="CHEBI:15903"/>
        <dbReference type="ChEBI" id="CHEBI:17925"/>
        <dbReference type="EC" id="5.1.3.3"/>
    </reaction>
</comment>
<dbReference type="InterPro" id="IPR047215">
    <property type="entry name" value="Galactose_mutarotase-like"/>
</dbReference>
<dbReference type="GO" id="GO:0016853">
    <property type="term" value="F:isomerase activity"/>
    <property type="evidence" value="ECO:0007669"/>
    <property type="project" value="UniProtKB-KW"/>
</dbReference>
<dbReference type="PANTHER" id="PTHR10091:SF0">
    <property type="entry name" value="GALACTOSE MUTAROTASE"/>
    <property type="match status" value="1"/>
</dbReference>
<evidence type="ECO:0000313" key="7">
    <source>
        <dbReference type="Proteomes" id="UP001595477"/>
    </source>
</evidence>
<dbReference type="CDD" id="cd09019">
    <property type="entry name" value="galactose_mutarotase_like"/>
    <property type="match status" value="1"/>
</dbReference>
<protein>
    <recommendedName>
        <fullName evidence="5">Aldose 1-epimerase</fullName>
        <ecNumber evidence="5">5.1.3.3</ecNumber>
    </recommendedName>
</protein>
<dbReference type="RefSeq" id="WP_123327202.1">
    <property type="nucleotide sequence ID" value="NZ_JBHRSX010000008.1"/>
</dbReference>
<gene>
    <name evidence="6" type="ORF">ACFOEW_02930</name>
</gene>
<dbReference type="Pfam" id="PF01263">
    <property type="entry name" value="Aldose_epim"/>
    <property type="match status" value="1"/>
</dbReference>
<dbReference type="Proteomes" id="UP001595477">
    <property type="component" value="Unassembled WGS sequence"/>
</dbReference>
<accession>A0ABV7JV06</accession>
<proteinExistence type="inferred from homology"/>
<dbReference type="NCBIfam" id="NF008277">
    <property type="entry name" value="PRK11055.1"/>
    <property type="match status" value="1"/>
</dbReference>
<comment type="similarity">
    <text evidence="2 5">Belongs to the aldose epimerase family.</text>
</comment>
<comment type="pathway">
    <text evidence="1 5">Carbohydrate metabolism; hexose metabolism.</text>
</comment>
<reference evidence="7" key="1">
    <citation type="journal article" date="2019" name="Int. J. Syst. Evol. Microbiol.">
        <title>The Global Catalogue of Microorganisms (GCM) 10K type strain sequencing project: providing services to taxonomists for standard genome sequencing and annotation.</title>
        <authorList>
            <consortium name="The Broad Institute Genomics Platform"/>
            <consortium name="The Broad Institute Genome Sequencing Center for Infectious Disease"/>
            <person name="Wu L."/>
            <person name="Ma J."/>
        </authorList>
    </citation>
    <scope>NUCLEOTIDE SEQUENCE [LARGE SCALE GENOMIC DNA]</scope>
    <source>
        <strain evidence="7">KCTC 52449</strain>
    </source>
</reference>
<evidence type="ECO:0000256" key="1">
    <source>
        <dbReference type="ARBA" id="ARBA00005028"/>
    </source>
</evidence>
<comment type="caution">
    <text evidence="6">The sequence shown here is derived from an EMBL/GenBank/DDBJ whole genome shotgun (WGS) entry which is preliminary data.</text>
</comment>
<evidence type="ECO:0000313" key="6">
    <source>
        <dbReference type="EMBL" id="MFC3200773.1"/>
    </source>
</evidence>
<dbReference type="EMBL" id="JBHRSX010000008">
    <property type="protein sequence ID" value="MFC3200773.1"/>
    <property type="molecule type" value="Genomic_DNA"/>
</dbReference>
<keyword evidence="3 5" id="KW-0413">Isomerase</keyword>
<dbReference type="PANTHER" id="PTHR10091">
    <property type="entry name" value="ALDOSE-1-EPIMERASE"/>
    <property type="match status" value="1"/>
</dbReference>
<dbReference type="InterPro" id="IPR008183">
    <property type="entry name" value="Aldose_1/G6P_1-epimerase"/>
</dbReference>
<dbReference type="SUPFAM" id="SSF74650">
    <property type="entry name" value="Galactose mutarotase-like"/>
    <property type="match status" value="1"/>
</dbReference>
<sequence length="401" mass="43383">MPSLSFSGVRPAFFSRSGKQAKWLLAGVLTLTFGCANQVMADKQGQSMTTTPSATVSAFGSLSDATPVEKVILKNSNNVEVEVISFGGIITRIVTPDANGELGNIVYGMETIEEYENGNPYFGALIGRYGNRIKDGKFTLNGTEYQLATNDGDNHLHGGVQGFDKKVWKMDPFATANSAGVTLTLVSPDGDQGYPGELTTEVTYTLTNNNTLDMQFIATTDKPTVVNLTQHSYFNLAGKGTILDHELQINGNYITPVDGGLIPTGELAPVAGTPFDFTSPKAIGRDIEADNEQLALGKGYDHNYVLKEQVDNELIEAATVYEPTTGRVLRVLTEEPAVQFYSGNFLEGATEGFGQQHIFRGALCLEPQHYPDSPNQADFPSTTLLPGEVYSTRIVYAFDTK</sequence>
<dbReference type="InterPro" id="IPR014718">
    <property type="entry name" value="GH-type_carb-bd"/>
</dbReference>
<dbReference type="EC" id="5.1.3.3" evidence="5"/>
<name>A0ABV7JV06_9ALTE</name>
<evidence type="ECO:0000256" key="2">
    <source>
        <dbReference type="ARBA" id="ARBA00006206"/>
    </source>
</evidence>
<keyword evidence="4 5" id="KW-0119">Carbohydrate metabolism</keyword>